<dbReference type="InterPro" id="IPR016135">
    <property type="entry name" value="UBQ-conjugating_enzyme/RWD"/>
</dbReference>
<keyword evidence="2 8" id="KW-0833">Ubl conjugation pathway</keyword>
<dbReference type="PROSITE" id="PS00183">
    <property type="entry name" value="UBC_1"/>
    <property type="match status" value="1"/>
</dbReference>
<dbReference type="PANTHER" id="PTHR24067">
    <property type="entry name" value="UBIQUITIN-CONJUGATING ENZYME E2"/>
    <property type="match status" value="1"/>
</dbReference>
<proteinExistence type="inferred from homology"/>
<keyword evidence="11" id="KW-1185">Reference proteome</keyword>
<dbReference type="GO" id="GO:0005524">
    <property type="term" value="F:ATP binding"/>
    <property type="evidence" value="ECO:0007669"/>
    <property type="project" value="UniProtKB-UniRule"/>
</dbReference>
<evidence type="ECO:0000256" key="2">
    <source>
        <dbReference type="ARBA" id="ARBA00022786"/>
    </source>
</evidence>
<evidence type="ECO:0000256" key="8">
    <source>
        <dbReference type="RuleBase" id="RU362109"/>
    </source>
</evidence>
<dbReference type="InterPro" id="IPR050113">
    <property type="entry name" value="Ub_conjugating_enzyme"/>
</dbReference>
<feature type="domain" description="UBC core" evidence="9">
    <location>
        <begin position="8"/>
        <end position="173"/>
    </location>
</feature>
<evidence type="ECO:0000313" key="10">
    <source>
        <dbReference type="EMBL" id="ROT40771.1"/>
    </source>
</evidence>
<dbReference type="SMART" id="SM00212">
    <property type="entry name" value="UBCc"/>
    <property type="match status" value="1"/>
</dbReference>
<evidence type="ECO:0000256" key="7">
    <source>
        <dbReference type="PROSITE-ProRule" id="PRU10133"/>
    </source>
</evidence>
<evidence type="ECO:0000256" key="3">
    <source>
        <dbReference type="ARBA" id="ARBA00039884"/>
    </source>
</evidence>
<dbReference type="InterPro" id="IPR000608">
    <property type="entry name" value="UBC"/>
</dbReference>
<organism evidence="10 11">
    <name type="scientific">Sodiomyces alkalinus (strain CBS 110278 / VKM F-3762 / F11)</name>
    <name type="common">Alkaliphilic filamentous fungus</name>
    <dbReference type="NCBI Taxonomy" id="1314773"/>
    <lineage>
        <taxon>Eukaryota</taxon>
        <taxon>Fungi</taxon>
        <taxon>Dikarya</taxon>
        <taxon>Ascomycota</taxon>
        <taxon>Pezizomycotina</taxon>
        <taxon>Sordariomycetes</taxon>
        <taxon>Hypocreomycetidae</taxon>
        <taxon>Glomerellales</taxon>
        <taxon>Plectosphaerellaceae</taxon>
        <taxon>Sodiomyces</taxon>
    </lineage>
</organism>
<evidence type="ECO:0000259" key="9">
    <source>
        <dbReference type="PROSITE" id="PS50127"/>
    </source>
</evidence>
<dbReference type="PROSITE" id="PS50127">
    <property type="entry name" value="UBC_2"/>
    <property type="match status" value="1"/>
</dbReference>
<keyword evidence="8" id="KW-0067">ATP-binding</keyword>
<evidence type="ECO:0000256" key="5">
    <source>
        <dbReference type="ARBA" id="ARBA00042179"/>
    </source>
</evidence>
<dbReference type="Pfam" id="PF00179">
    <property type="entry name" value="UQ_con"/>
    <property type="match status" value="1"/>
</dbReference>
<keyword evidence="8" id="KW-0547">Nucleotide-binding</keyword>
<reference evidence="10 11" key="1">
    <citation type="journal article" date="2018" name="Mol. Ecol.">
        <title>The obligate alkalophilic soda-lake fungus Sodiomyces alkalinus has shifted to a protein diet.</title>
        <authorList>
            <person name="Grum-Grzhimaylo A.A."/>
            <person name="Falkoski D.L."/>
            <person name="van den Heuvel J."/>
            <person name="Valero-Jimenez C.A."/>
            <person name="Min B."/>
            <person name="Choi I.G."/>
            <person name="Lipzen A."/>
            <person name="Daum C.G."/>
            <person name="Aanen D.K."/>
            <person name="Tsang A."/>
            <person name="Henrissat B."/>
            <person name="Bilanenko E.N."/>
            <person name="de Vries R.P."/>
            <person name="van Kan J.A.L."/>
            <person name="Grigoriev I.V."/>
            <person name="Debets A.J.M."/>
        </authorList>
    </citation>
    <scope>NUCLEOTIDE SEQUENCE [LARGE SCALE GENOMIC DNA]</scope>
    <source>
        <strain evidence="10 11">F11</strain>
    </source>
</reference>
<accession>A0A3N2Q1Y2</accession>
<dbReference type="GO" id="GO:0016740">
    <property type="term" value="F:transferase activity"/>
    <property type="evidence" value="ECO:0007669"/>
    <property type="project" value="UniProtKB-KW"/>
</dbReference>
<sequence>MASSAPSRATLLLTRYFKDITKGEAARDLAGVSCGLVNDNVFEWEVMLMIDDDTKHYGGAFFRARLVFPPNFPDQPPSMTFKNPIPFHPNIYPDGRLCISILHPPGEDEFGYEDPSERWNPARSPETILVSVLSLFHSPNPESSANFEAGRLLRDDPREFRKRVRVCVRESQENAGEA</sequence>
<dbReference type="STRING" id="1314773.A0A3N2Q1Y2"/>
<keyword evidence="1" id="KW-0808">Transferase</keyword>
<evidence type="ECO:0000256" key="6">
    <source>
        <dbReference type="ARBA" id="ARBA00042190"/>
    </source>
</evidence>
<feature type="active site" description="Glycyl thioester intermediate" evidence="7">
    <location>
        <position position="98"/>
    </location>
</feature>
<dbReference type="InterPro" id="IPR023313">
    <property type="entry name" value="UBQ-conjugating_AS"/>
</dbReference>
<dbReference type="Proteomes" id="UP000272025">
    <property type="component" value="Unassembled WGS sequence"/>
</dbReference>
<dbReference type="OrthoDB" id="19692at2759"/>
<protein>
    <recommendedName>
        <fullName evidence="3">Ubiquitin-conjugating enzyme E2 2</fullName>
    </recommendedName>
    <alternativeName>
        <fullName evidence="5">E2 ubiquitin-conjugating enzyme 2</fullName>
    </alternativeName>
    <alternativeName>
        <fullName evidence="6">Ubiquitin carrier protein UBC2</fullName>
    </alternativeName>
    <alternativeName>
        <fullName evidence="4">Ubiquitin-protein ligase UBC2</fullName>
    </alternativeName>
</protein>
<gene>
    <name evidence="10" type="ORF">SODALDRAFT_330510</name>
</gene>
<evidence type="ECO:0000313" key="11">
    <source>
        <dbReference type="Proteomes" id="UP000272025"/>
    </source>
</evidence>
<evidence type="ECO:0000256" key="1">
    <source>
        <dbReference type="ARBA" id="ARBA00022679"/>
    </source>
</evidence>
<dbReference type="EMBL" id="ML119052">
    <property type="protein sequence ID" value="ROT40771.1"/>
    <property type="molecule type" value="Genomic_DNA"/>
</dbReference>
<evidence type="ECO:0000256" key="4">
    <source>
        <dbReference type="ARBA" id="ARBA00041569"/>
    </source>
</evidence>
<dbReference type="Gene3D" id="3.10.110.10">
    <property type="entry name" value="Ubiquitin Conjugating Enzyme"/>
    <property type="match status" value="1"/>
</dbReference>
<dbReference type="GeneID" id="39579692"/>
<name>A0A3N2Q1Y2_SODAK</name>
<dbReference type="SUPFAM" id="SSF54495">
    <property type="entry name" value="UBC-like"/>
    <property type="match status" value="1"/>
</dbReference>
<comment type="similarity">
    <text evidence="8">Belongs to the ubiquitin-conjugating enzyme family.</text>
</comment>
<dbReference type="RefSeq" id="XP_028468577.1">
    <property type="nucleotide sequence ID" value="XM_028611214.1"/>
</dbReference>
<dbReference type="AlphaFoldDB" id="A0A3N2Q1Y2"/>